<evidence type="ECO:0000313" key="2">
    <source>
        <dbReference type="EMBL" id="MDQ0201060.1"/>
    </source>
</evidence>
<evidence type="ECO:0000259" key="1">
    <source>
        <dbReference type="Pfam" id="PF08378"/>
    </source>
</evidence>
<dbReference type="InterPro" id="IPR011528">
    <property type="entry name" value="NERD"/>
</dbReference>
<reference evidence="2 3" key="1">
    <citation type="submission" date="2023-07" db="EMBL/GenBank/DDBJ databases">
        <title>Genomic Encyclopedia of Type Strains, Phase IV (KMG-IV): sequencing the most valuable type-strain genomes for metagenomic binning, comparative biology and taxonomic classification.</title>
        <authorList>
            <person name="Goeker M."/>
        </authorList>
    </citation>
    <scope>NUCLEOTIDE SEQUENCE [LARGE SCALE GENOMIC DNA]</scope>
    <source>
        <strain evidence="2 3">DSM 27594</strain>
    </source>
</reference>
<feature type="domain" description="NERD" evidence="1">
    <location>
        <begin position="14"/>
        <end position="109"/>
    </location>
</feature>
<evidence type="ECO:0000313" key="3">
    <source>
        <dbReference type="Proteomes" id="UP001224122"/>
    </source>
</evidence>
<dbReference type="Pfam" id="PF08378">
    <property type="entry name" value="NERD"/>
    <property type="match status" value="1"/>
</dbReference>
<dbReference type="Proteomes" id="UP001224122">
    <property type="component" value="Unassembled WGS sequence"/>
</dbReference>
<dbReference type="EMBL" id="JAUSTW010000008">
    <property type="protein sequence ID" value="MDQ0201060.1"/>
    <property type="molecule type" value="Genomic_DNA"/>
</dbReference>
<keyword evidence="3" id="KW-1185">Reference proteome</keyword>
<comment type="caution">
    <text evidence="2">The sequence shown here is derived from an EMBL/GenBank/DDBJ whole genome shotgun (WGS) entry which is preliminary data.</text>
</comment>
<protein>
    <recommendedName>
        <fullName evidence="1">NERD domain-containing protein</fullName>
    </recommendedName>
</protein>
<sequence length="152" mass="17628">MAVTIPETIRSSATAGERLLFRTLKAFLPDDYIVYFEPEIQGKRPDFVIIGPDLGIVVLEVKDYTKNTLFQINHEEWHIVTTSGDQAVIKSPMKQARDYMFHLVDVLKKDKSLIQLDGKYKFNLKFPYGHGVVYTRMFSKDFIKEGPQQKHF</sequence>
<proteinExistence type="predicted"/>
<accession>A0ABT9Y0M4</accession>
<name>A0ABT9Y0M4_9BACI</name>
<organism evidence="2 3">
    <name type="scientific">Neobacillus ginsengisoli</name>
    <dbReference type="NCBI Taxonomy" id="904295"/>
    <lineage>
        <taxon>Bacteria</taxon>
        <taxon>Bacillati</taxon>
        <taxon>Bacillota</taxon>
        <taxon>Bacilli</taxon>
        <taxon>Bacillales</taxon>
        <taxon>Bacillaceae</taxon>
        <taxon>Neobacillus</taxon>
    </lineage>
</organism>
<gene>
    <name evidence="2" type="ORF">J2S10_004266</name>
</gene>